<name>A0AAU8A2N2_9BURK</name>
<protein>
    <submittedName>
        <fullName evidence="1">FAD-dependent oxidoreductase</fullName>
    </submittedName>
</protein>
<dbReference type="FunFam" id="1.10.405.20:FF:000001">
    <property type="entry name" value="Amine oxidase"/>
    <property type="match status" value="1"/>
</dbReference>
<organism evidence="1">
    <name type="scientific">Polynucleobacter sp. UK-FUSCHL-C3</name>
    <dbReference type="NCBI Taxonomy" id="2955208"/>
    <lineage>
        <taxon>Bacteria</taxon>
        <taxon>Pseudomonadati</taxon>
        <taxon>Pseudomonadota</taxon>
        <taxon>Betaproteobacteria</taxon>
        <taxon>Burkholderiales</taxon>
        <taxon>Burkholderiaceae</taxon>
        <taxon>Polynucleobacter</taxon>
    </lineage>
</organism>
<dbReference type="RefSeq" id="WP_353438706.1">
    <property type="nucleotide sequence ID" value="NZ_CP099959.1"/>
</dbReference>
<dbReference type="InterPro" id="IPR036188">
    <property type="entry name" value="FAD/NAD-bd_sf"/>
</dbReference>
<dbReference type="Gene3D" id="3.50.50.60">
    <property type="entry name" value="FAD/NAD(P)-binding domain"/>
    <property type="match status" value="1"/>
</dbReference>
<sequence length="463" mass="51583">MSHLNQNHSSMKKIAVIGAGISGLGCAYSLQKNADVHVTLFEGGQHIGGHSNTVDIEVQTARGRIPCSVDTGFLVFNRKTYPRLTRLFEELKVPLALSEMSFSVSIDQSLEWSGDSLNTLFGQRLNLARPAFWGMIKDIVRFNQLATQLALQQQSSGHGTDPAKLQSIGSFLDQHGFKTAFREWYFLPMIGAIWSCPTAQMLEFPIETMIRFCHNHGLIQVQNRPQWLTVKGGSKQYVKRILDSMHPDRFKLINEAVLKVNVPSAKDIDRRVELISAKGVHYFDELVMACHSNQSLELLHGIDAFDQSLLEAIPYQENKAILHHDSTVLPKTRRCWAAWNYKTAGSQLGDHEVSVDYLINKLQPLPFSLDEQAIIVSLNPLTAPKPETIFAEISYAHPLFNSAAINAQKSLPLIQGKSGIWYCGAWTGYGFHEDGLRSGELVAADLIASLHSPLTRPPLQSTN</sequence>
<dbReference type="Gene3D" id="1.10.405.20">
    <property type="match status" value="1"/>
</dbReference>
<gene>
    <name evidence="1" type="ORF">NKE59_09200</name>
</gene>
<dbReference type="PANTHER" id="PTHR42923:SF17">
    <property type="entry name" value="AMINE OXIDASE DOMAIN-CONTAINING PROTEIN"/>
    <property type="match status" value="1"/>
</dbReference>
<dbReference type="SUPFAM" id="SSF51905">
    <property type="entry name" value="FAD/NAD(P)-binding domain"/>
    <property type="match status" value="1"/>
</dbReference>
<dbReference type="Gene3D" id="3.30.70.1990">
    <property type="match status" value="1"/>
</dbReference>
<dbReference type="Pfam" id="PF13450">
    <property type="entry name" value="NAD_binding_8"/>
    <property type="match status" value="1"/>
</dbReference>
<reference evidence="1" key="1">
    <citation type="submission" date="2022-06" db="EMBL/GenBank/DDBJ databases">
        <title>New Polynucleobacter species.</title>
        <authorList>
            <person name="Hahn M.W."/>
        </authorList>
    </citation>
    <scope>NUCLEOTIDE SEQUENCE</scope>
    <source>
        <strain evidence="1">UK-FUSCHL-C3</strain>
    </source>
</reference>
<dbReference type="EMBL" id="CP099959">
    <property type="protein sequence ID" value="XCC57643.1"/>
    <property type="molecule type" value="Genomic_DNA"/>
</dbReference>
<dbReference type="GO" id="GO:0016491">
    <property type="term" value="F:oxidoreductase activity"/>
    <property type="evidence" value="ECO:0007669"/>
    <property type="project" value="TreeGrafter"/>
</dbReference>
<dbReference type="PANTHER" id="PTHR42923">
    <property type="entry name" value="PROTOPORPHYRINOGEN OXIDASE"/>
    <property type="match status" value="1"/>
</dbReference>
<proteinExistence type="predicted"/>
<accession>A0AAU8A2N2</accession>
<dbReference type="InterPro" id="IPR050464">
    <property type="entry name" value="Zeta_carotene_desat/Oxidored"/>
</dbReference>
<dbReference type="AlphaFoldDB" id="A0AAU8A2N2"/>
<evidence type="ECO:0000313" key="1">
    <source>
        <dbReference type="EMBL" id="XCC57643.1"/>
    </source>
</evidence>